<protein>
    <recommendedName>
        <fullName evidence="9">3-phosphoshikimate 1-carboxyvinyltransferase</fullName>
        <ecNumber evidence="9">2.5.1.19</ecNumber>
    </recommendedName>
    <alternativeName>
        <fullName evidence="9">5-enolpyruvylshikimate-3-phosphate synthase</fullName>
        <shortName evidence="9">EPSP synthase</shortName>
        <shortName evidence="9">EPSPS</shortName>
    </alternativeName>
</protein>
<proteinExistence type="inferred from homology"/>
<evidence type="ECO:0000256" key="6">
    <source>
        <dbReference type="ARBA" id="ARBA00022679"/>
    </source>
</evidence>
<keyword evidence="6 9" id="KW-0808">Transferase</keyword>
<evidence type="ECO:0000256" key="9">
    <source>
        <dbReference type="HAMAP-Rule" id="MF_00210"/>
    </source>
</evidence>
<dbReference type="GO" id="GO:0008652">
    <property type="term" value="P:amino acid biosynthetic process"/>
    <property type="evidence" value="ECO:0007669"/>
    <property type="project" value="UniProtKB-KW"/>
</dbReference>
<keyword evidence="7 9" id="KW-0057">Aromatic amino acid biosynthesis</keyword>
<dbReference type="InterPro" id="IPR001986">
    <property type="entry name" value="Enolpyruvate_Tfrase_dom"/>
</dbReference>
<keyword evidence="12" id="KW-1185">Reference proteome</keyword>
<dbReference type="InterPro" id="IPR006264">
    <property type="entry name" value="EPSP_synthase"/>
</dbReference>
<dbReference type="FunFam" id="3.65.10.10:FF:000006">
    <property type="entry name" value="3-phosphoshikimate 1-carboxyvinyltransferase"/>
    <property type="match status" value="1"/>
</dbReference>
<evidence type="ECO:0000256" key="1">
    <source>
        <dbReference type="ARBA" id="ARBA00002174"/>
    </source>
</evidence>
<dbReference type="Pfam" id="PF00275">
    <property type="entry name" value="EPSP_synthase"/>
    <property type="match status" value="1"/>
</dbReference>
<feature type="binding site" evidence="9">
    <location>
        <position position="27"/>
    </location>
    <ligand>
        <name>3-phosphoshikimate</name>
        <dbReference type="ChEBI" id="CHEBI:145989"/>
    </ligand>
</feature>
<dbReference type="GO" id="GO:0005737">
    <property type="term" value="C:cytoplasm"/>
    <property type="evidence" value="ECO:0007669"/>
    <property type="project" value="UniProtKB-SubCell"/>
</dbReference>
<feature type="binding site" evidence="9">
    <location>
        <position position="342"/>
    </location>
    <ligand>
        <name>3-phosphoshikimate</name>
        <dbReference type="ChEBI" id="CHEBI:145989"/>
    </ligand>
</feature>
<dbReference type="PANTHER" id="PTHR21090:SF5">
    <property type="entry name" value="PENTAFUNCTIONAL AROM POLYPEPTIDE"/>
    <property type="match status" value="1"/>
</dbReference>
<dbReference type="HAMAP" id="MF_00210">
    <property type="entry name" value="EPSP_synth"/>
    <property type="match status" value="1"/>
</dbReference>
<dbReference type="EC" id="2.5.1.19" evidence="9"/>
<feature type="binding site" evidence="9">
    <location>
        <position position="169"/>
    </location>
    <ligand>
        <name>3-phosphoshikimate</name>
        <dbReference type="ChEBI" id="CHEBI:145989"/>
    </ligand>
</feature>
<dbReference type="InterPro" id="IPR013792">
    <property type="entry name" value="RNA3'P_cycl/enolpyr_Trfase_a/b"/>
</dbReference>
<feature type="binding site" evidence="9">
    <location>
        <position position="22"/>
    </location>
    <ligand>
        <name>phosphoenolpyruvate</name>
        <dbReference type="ChEBI" id="CHEBI:58702"/>
    </ligand>
</feature>
<organism evidence="11 12">
    <name type="scientific">Paraliobacillus ryukyuensis</name>
    <dbReference type="NCBI Taxonomy" id="200904"/>
    <lineage>
        <taxon>Bacteria</taxon>
        <taxon>Bacillati</taxon>
        <taxon>Bacillota</taxon>
        <taxon>Bacilli</taxon>
        <taxon>Bacillales</taxon>
        <taxon>Bacillaceae</taxon>
        <taxon>Paraliobacillus</taxon>
    </lineage>
</organism>
<keyword evidence="4 9" id="KW-0963">Cytoplasm</keyword>
<feature type="binding site" evidence="9">
    <location>
        <position position="94"/>
    </location>
    <ligand>
        <name>phosphoenolpyruvate</name>
        <dbReference type="ChEBI" id="CHEBI:58702"/>
    </ligand>
</feature>
<dbReference type="OrthoDB" id="9809920at2"/>
<name>A0A366EII7_9BACI</name>
<dbReference type="CDD" id="cd01556">
    <property type="entry name" value="EPSP_synthase"/>
    <property type="match status" value="1"/>
</dbReference>
<comment type="caution">
    <text evidence="11">The sequence shown here is derived from an EMBL/GenBank/DDBJ whole genome shotgun (WGS) entry which is preliminary data.</text>
</comment>
<dbReference type="PANTHER" id="PTHR21090">
    <property type="entry name" value="AROM/DEHYDROQUINATE SYNTHASE"/>
    <property type="match status" value="1"/>
</dbReference>
<feature type="binding site" evidence="9">
    <location>
        <position position="388"/>
    </location>
    <ligand>
        <name>phosphoenolpyruvate</name>
        <dbReference type="ChEBI" id="CHEBI:58702"/>
    </ligand>
</feature>
<evidence type="ECO:0000313" key="12">
    <source>
        <dbReference type="Proteomes" id="UP000252254"/>
    </source>
</evidence>
<evidence type="ECO:0000259" key="10">
    <source>
        <dbReference type="Pfam" id="PF00275"/>
    </source>
</evidence>
<evidence type="ECO:0000256" key="5">
    <source>
        <dbReference type="ARBA" id="ARBA00022605"/>
    </source>
</evidence>
<dbReference type="PROSITE" id="PS00885">
    <property type="entry name" value="EPSP_SYNTHASE_2"/>
    <property type="match status" value="1"/>
</dbReference>
<evidence type="ECO:0000256" key="2">
    <source>
        <dbReference type="ARBA" id="ARBA00004811"/>
    </source>
</evidence>
<dbReference type="FunFam" id="3.65.10.10:FF:000005">
    <property type="entry name" value="3-phosphoshikimate 1-carboxyvinyltransferase"/>
    <property type="match status" value="1"/>
</dbReference>
<accession>A0A366EII7</accession>
<dbReference type="STRING" id="200904.GCA_900168775_01833"/>
<feature type="binding site" evidence="9">
    <location>
        <position position="315"/>
    </location>
    <ligand>
        <name>3-phosphoshikimate</name>
        <dbReference type="ChEBI" id="CHEBI:145989"/>
    </ligand>
</feature>
<sequence>MVKKLLPIQTCLTGKVTVPGDKSISHRAIIFGALSKGRTTITHFLDGEDCLRTIHAFEALGVTIRQEGQQVIIDSQGADNFIEPTQPIYLGNSGTTARLLLGVLAGLPFHIALYGDESLTRRPMDRVVQPLKQMGAQIDGRENSKYLPISVRGGALQSIAFIPPVKSAQVKSAVLLAGLFGNGNTTVIESTKTRDHTENMIKAFSGNISVQDNSISVPSNQQLIGTTLAVPGDISSAAFFLVAAAMVPNSKVTIEDVGLNPTRTGVIDVLQQMGASIEVVEERYIGGEAVGSITISSSTLHGIEISGEVIPRMIDEIPIVALLATQATGTTIIRDAEELRYKETDRIQTIIDTLTKLGATVEATTDGMIISGESTLSGAQVEAFGDHRIGMMIAVASLITEEEVTLVDPECINISYPTFFEDLSQLITS</sequence>
<comment type="catalytic activity">
    <reaction evidence="8">
        <text>3-phosphoshikimate + phosphoenolpyruvate = 5-O-(1-carboxyvinyl)-3-phosphoshikimate + phosphate</text>
        <dbReference type="Rhea" id="RHEA:21256"/>
        <dbReference type="ChEBI" id="CHEBI:43474"/>
        <dbReference type="ChEBI" id="CHEBI:57701"/>
        <dbReference type="ChEBI" id="CHEBI:58702"/>
        <dbReference type="ChEBI" id="CHEBI:145989"/>
        <dbReference type="EC" id="2.5.1.19"/>
    </reaction>
    <physiologicalReaction direction="left-to-right" evidence="8">
        <dbReference type="Rhea" id="RHEA:21257"/>
    </physiologicalReaction>
</comment>
<comment type="similarity">
    <text evidence="3 9">Belongs to the EPSP synthase family.</text>
</comment>
<comment type="subcellular location">
    <subcellularLocation>
        <location evidence="9">Cytoplasm</location>
    </subcellularLocation>
</comment>
<reference evidence="11 12" key="1">
    <citation type="submission" date="2018-06" db="EMBL/GenBank/DDBJ databases">
        <title>Genomic Encyclopedia of Type Strains, Phase IV (KMG-IV): sequencing the most valuable type-strain genomes for metagenomic binning, comparative biology and taxonomic classification.</title>
        <authorList>
            <person name="Goeker M."/>
        </authorList>
    </citation>
    <scope>NUCLEOTIDE SEQUENCE [LARGE SCALE GENOMIC DNA]</scope>
    <source>
        <strain evidence="11 12">DSM 15140</strain>
    </source>
</reference>
<dbReference type="Gene3D" id="3.65.10.10">
    <property type="entry name" value="Enolpyruvate transferase domain"/>
    <property type="match status" value="2"/>
</dbReference>
<comment type="caution">
    <text evidence="9">Lacks conserved residue(s) required for the propagation of feature annotation.</text>
</comment>
<dbReference type="NCBIfam" id="TIGR01356">
    <property type="entry name" value="aroA"/>
    <property type="match status" value="1"/>
</dbReference>
<evidence type="ECO:0000256" key="3">
    <source>
        <dbReference type="ARBA" id="ARBA00009948"/>
    </source>
</evidence>
<dbReference type="GO" id="GO:0009073">
    <property type="term" value="P:aromatic amino acid family biosynthetic process"/>
    <property type="evidence" value="ECO:0007669"/>
    <property type="project" value="UniProtKB-KW"/>
</dbReference>
<dbReference type="InterPro" id="IPR036968">
    <property type="entry name" value="Enolpyruvate_Tfrase_sf"/>
</dbReference>
<evidence type="ECO:0000256" key="7">
    <source>
        <dbReference type="ARBA" id="ARBA00023141"/>
    </source>
</evidence>
<feature type="domain" description="Enolpyruvate transferase" evidence="10">
    <location>
        <begin position="10"/>
        <end position="423"/>
    </location>
</feature>
<feature type="binding site" evidence="9">
    <location>
        <position position="23"/>
    </location>
    <ligand>
        <name>3-phosphoshikimate</name>
        <dbReference type="ChEBI" id="CHEBI:145989"/>
    </ligand>
</feature>
<dbReference type="PIRSF" id="PIRSF000505">
    <property type="entry name" value="EPSPS"/>
    <property type="match status" value="1"/>
</dbReference>
<dbReference type="AlphaFoldDB" id="A0A366EII7"/>
<dbReference type="InterPro" id="IPR023193">
    <property type="entry name" value="EPSP_synthase_CS"/>
</dbReference>
<comment type="subunit">
    <text evidence="9">Monomer.</text>
</comment>
<dbReference type="GO" id="GO:0009423">
    <property type="term" value="P:chorismate biosynthetic process"/>
    <property type="evidence" value="ECO:0007669"/>
    <property type="project" value="UniProtKB-UniRule"/>
</dbReference>
<gene>
    <name evidence="9" type="primary">aroA</name>
    <name evidence="11" type="ORF">DES48_101277</name>
</gene>
<feature type="active site" description="Proton acceptor" evidence="9">
    <location>
        <position position="315"/>
    </location>
</feature>
<comment type="function">
    <text evidence="1 9">Catalyzes the transfer of the enolpyruvyl moiety of phosphoenolpyruvate (PEP) to the 5-hydroxyl of shikimate-3-phosphate (S3P) to produce enolpyruvyl shikimate-3-phosphate and inorganic phosphate.</text>
</comment>
<evidence type="ECO:0000313" key="11">
    <source>
        <dbReference type="EMBL" id="RBP01540.1"/>
    </source>
</evidence>
<dbReference type="PROSITE" id="PS00104">
    <property type="entry name" value="EPSP_SYNTHASE_1"/>
    <property type="match status" value="1"/>
</dbReference>
<dbReference type="GO" id="GO:0003866">
    <property type="term" value="F:3-phosphoshikimate 1-carboxyvinyltransferase activity"/>
    <property type="evidence" value="ECO:0007669"/>
    <property type="project" value="UniProtKB-UniRule"/>
</dbReference>
<comment type="pathway">
    <text evidence="2 9">Metabolic intermediate biosynthesis; chorismate biosynthesis; chorismate from D-erythrose 4-phosphate and phosphoenolpyruvate: step 6/7.</text>
</comment>
<dbReference type="EMBL" id="QNRI01000001">
    <property type="protein sequence ID" value="RBP01540.1"/>
    <property type="molecule type" value="Genomic_DNA"/>
</dbReference>
<dbReference type="SUPFAM" id="SSF55205">
    <property type="entry name" value="EPT/RTPC-like"/>
    <property type="match status" value="1"/>
</dbReference>
<dbReference type="RefSeq" id="WP_113866226.1">
    <property type="nucleotide sequence ID" value="NZ_BAABQN010000001.1"/>
</dbReference>
<feature type="binding site" evidence="9">
    <location>
        <position position="169"/>
    </location>
    <ligand>
        <name>phosphoenolpyruvate</name>
        <dbReference type="ChEBI" id="CHEBI:58702"/>
    </ligand>
</feature>
<evidence type="ECO:0000256" key="8">
    <source>
        <dbReference type="ARBA" id="ARBA00044633"/>
    </source>
</evidence>
<feature type="binding site" evidence="9">
    <location>
        <position position="22"/>
    </location>
    <ligand>
        <name>3-phosphoshikimate</name>
        <dbReference type="ChEBI" id="CHEBI:145989"/>
    </ligand>
</feature>
<feature type="binding site" evidence="9">
    <location>
        <position position="122"/>
    </location>
    <ligand>
        <name>phosphoenolpyruvate</name>
        <dbReference type="ChEBI" id="CHEBI:58702"/>
    </ligand>
</feature>
<dbReference type="Proteomes" id="UP000252254">
    <property type="component" value="Unassembled WGS sequence"/>
</dbReference>
<feature type="binding site" evidence="9">
    <location>
        <position position="346"/>
    </location>
    <ligand>
        <name>phosphoenolpyruvate</name>
        <dbReference type="ChEBI" id="CHEBI:58702"/>
    </ligand>
</feature>
<dbReference type="UniPathway" id="UPA00053">
    <property type="reaction ID" value="UER00089"/>
</dbReference>
<evidence type="ECO:0000256" key="4">
    <source>
        <dbReference type="ARBA" id="ARBA00022490"/>
    </source>
</evidence>
<keyword evidence="5 9" id="KW-0028">Amino-acid biosynthesis</keyword>
<feature type="binding site" evidence="9">
    <location>
        <position position="167"/>
    </location>
    <ligand>
        <name>3-phosphoshikimate</name>
        <dbReference type="ChEBI" id="CHEBI:145989"/>
    </ligand>
</feature>